<sequence>MTEKNYAQSIAGDLFHMIKSAQEQGVSVDAGFRNQAMSSPSMSLTYMFLTKNDLLKVPALPAQVKKQVRRSNAMAVIELANAAGVKQTAGIHLIWSSAKACSKIESEAEMLDGIQIQGLAAFTAQIKSTLKNDIPRTMDQQVPPSAE</sequence>
<evidence type="ECO:0000313" key="2">
    <source>
        <dbReference type="Proteomes" id="UP000198635"/>
    </source>
</evidence>
<proteinExistence type="predicted"/>
<protein>
    <submittedName>
        <fullName evidence="1">Uncharacterized protein</fullName>
    </submittedName>
</protein>
<dbReference type="AlphaFoldDB" id="A0A1I3Q641"/>
<dbReference type="Proteomes" id="UP000198635">
    <property type="component" value="Unassembled WGS sequence"/>
</dbReference>
<reference evidence="2" key="1">
    <citation type="submission" date="2016-10" db="EMBL/GenBank/DDBJ databases">
        <authorList>
            <person name="Varghese N."/>
            <person name="Submissions S."/>
        </authorList>
    </citation>
    <scope>NUCLEOTIDE SEQUENCE [LARGE SCALE GENOMIC DNA]</scope>
    <source>
        <strain evidence="2">DSM 5918</strain>
    </source>
</reference>
<evidence type="ECO:0000313" key="1">
    <source>
        <dbReference type="EMBL" id="SFJ28877.1"/>
    </source>
</evidence>
<gene>
    <name evidence="1" type="ORF">SAMN04488082_102216</name>
</gene>
<dbReference type="RefSeq" id="WP_092372683.1">
    <property type="nucleotide sequence ID" value="NZ_FORX01000002.1"/>
</dbReference>
<organism evidence="1 2">
    <name type="scientific">Desulfomicrobium apsheronum</name>
    <dbReference type="NCBI Taxonomy" id="52560"/>
    <lineage>
        <taxon>Bacteria</taxon>
        <taxon>Pseudomonadati</taxon>
        <taxon>Thermodesulfobacteriota</taxon>
        <taxon>Desulfovibrionia</taxon>
        <taxon>Desulfovibrionales</taxon>
        <taxon>Desulfomicrobiaceae</taxon>
        <taxon>Desulfomicrobium</taxon>
    </lineage>
</organism>
<dbReference type="OrthoDB" id="5471126at2"/>
<accession>A0A1I3Q641</accession>
<keyword evidence="2" id="KW-1185">Reference proteome</keyword>
<name>A0A1I3Q641_9BACT</name>
<dbReference type="EMBL" id="FORX01000002">
    <property type="protein sequence ID" value="SFJ28877.1"/>
    <property type="molecule type" value="Genomic_DNA"/>
</dbReference>
<dbReference type="STRING" id="52560.SAMN04488082_102216"/>